<dbReference type="HOGENOM" id="CLU_059580_1_0_1"/>
<dbReference type="OrthoDB" id="5345504at2759"/>
<dbReference type="eggNOG" id="ENOG502SANZ">
    <property type="taxonomic scope" value="Eukaryota"/>
</dbReference>
<reference evidence="2 3" key="1">
    <citation type="journal article" date="2012" name="BMC Genomics">
        <title>Tools to kill: Genome of one of the most destructive plant pathogenic fungi Macrophomina phaseolina.</title>
        <authorList>
            <person name="Islam M.S."/>
            <person name="Haque M.S."/>
            <person name="Islam M.M."/>
            <person name="Emdad E.M."/>
            <person name="Halim A."/>
            <person name="Hossen Q.M.M."/>
            <person name="Hossain M.Z."/>
            <person name="Ahmed B."/>
            <person name="Rahim S."/>
            <person name="Rahman M.S."/>
            <person name="Alam M.M."/>
            <person name="Hou S."/>
            <person name="Wan X."/>
            <person name="Saito J.A."/>
            <person name="Alam M."/>
        </authorList>
    </citation>
    <scope>NUCLEOTIDE SEQUENCE [LARGE SCALE GENOMIC DNA]</scope>
    <source>
        <strain evidence="2 3">MS6</strain>
    </source>
</reference>
<dbReference type="Pfam" id="PF20354">
    <property type="entry name" value="DUF6649"/>
    <property type="match status" value="1"/>
</dbReference>
<comment type="caution">
    <text evidence="2">The sequence shown here is derived from an EMBL/GenBank/DDBJ whole genome shotgun (WGS) entry which is preliminary data.</text>
</comment>
<feature type="compositionally biased region" description="Basic and acidic residues" evidence="1">
    <location>
        <begin position="171"/>
        <end position="180"/>
    </location>
</feature>
<feature type="region of interest" description="Disordered" evidence="1">
    <location>
        <begin position="171"/>
        <end position="227"/>
    </location>
</feature>
<dbReference type="Proteomes" id="UP000007129">
    <property type="component" value="Unassembled WGS sequence"/>
</dbReference>
<feature type="compositionally biased region" description="Polar residues" evidence="1">
    <location>
        <begin position="181"/>
        <end position="204"/>
    </location>
</feature>
<protein>
    <submittedName>
        <fullName evidence="2">Uncharacterized protein</fullName>
    </submittedName>
</protein>
<gene>
    <name evidence="2" type="ORF">MPH_00281</name>
</gene>
<proteinExistence type="predicted"/>
<accession>K2SIT8</accession>
<dbReference type="STRING" id="1126212.K2SIT8"/>
<feature type="region of interest" description="Disordered" evidence="1">
    <location>
        <begin position="1"/>
        <end position="27"/>
    </location>
</feature>
<dbReference type="InParanoid" id="K2SIT8"/>
<name>K2SIT8_MACPH</name>
<sequence length="227" mass="25016">MATRVDVMSMDSEPPRGHKRSASDALDPEHRLSKRFNLLNIDNTGKLYIPVAAASSSSSSSIGDAVPSFDPRSSRSAGAARSFDDDWMQLEDTKDKVYIYDLDKELAELESDEENPIFIPDIEKHLTKIPKHVLMSTGKELETTADNQLILYGVPASLTVPEEKDSVRKAIIEARKRAEQKPQSQQGPAESTKPISQSSANSNFAVDDDTAMSTDADDMEVEPMEVE</sequence>
<evidence type="ECO:0000313" key="3">
    <source>
        <dbReference type="Proteomes" id="UP000007129"/>
    </source>
</evidence>
<dbReference type="VEuPathDB" id="FungiDB:MPH_00281"/>
<dbReference type="InterPro" id="IPR046591">
    <property type="entry name" value="DUF6649"/>
</dbReference>
<evidence type="ECO:0000256" key="1">
    <source>
        <dbReference type="SAM" id="MobiDB-lite"/>
    </source>
</evidence>
<dbReference type="AlphaFoldDB" id="K2SIT8"/>
<feature type="compositionally biased region" description="Acidic residues" evidence="1">
    <location>
        <begin position="206"/>
        <end position="227"/>
    </location>
</feature>
<organism evidence="2 3">
    <name type="scientific">Macrophomina phaseolina (strain MS6)</name>
    <name type="common">Charcoal rot fungus</name>
    <dbReference type="NCBI Taxonomy" id="1126212"/>
    <lineage>
        <taxon>Eukaryota</taxon>
        <taxon>Fungi</taxon>
        <taxon>Dikarya</taxon>
        <taxon>Ascomycota</taxon>
        <taxon>Pezizomycotina</taxon>
        <taxon>Dothideomycetes</taxon>
        <taxon>Dothideomycetes incertae sedis</taxon>
        <taxon>Botryosphaeriales</taxon>
        <taxon>Botryosphaeriaceae</taxon>
        <taxon>Macrophomina</taxon>
    </lineage>
</organism>
<feature type="region of interest" description="Disordered" evidence="1">
    <location>
        <begin position="54"/>
        <end position="80"/>
    </location>
</feature>
<evidence type="ECO:0000313" key="2">
    <source>
        <dbReference type="EMBL" id="EKG22384.1"/>
    </source>
</evidence>
<dbReference type="EMBL" id="AHHD01000011">
    <property type="protein sequence ID" value="EKG22384.1"/>
    <property type="molecule type" value="Genomic_DNA"/>
</dbReference>